<gene>
    <name evidence="2" type="ORF">UREOM_4150</name>
</gene>
<sequence length="491" mass="56248">MIKKLKWKWALFGLLGATAAVATPIVLTSCSATTSTTNNDQLVVQTLNDRDIQPIVVNNDMFTKYRPIGTRTQNSSANIWNKQNQVFKYLLNNKNNAYLKMIQYYNTHPMNLDNLLNNKFGSQITSLQTLQNVLNYKSMFGTYLANPDTQTYNIATAFKFGSAYSLNNYSEYFSEDKFGLINSFISYFPSFQIDKHEGSVNMQNFHFFDNFTENADRTINFTVYGTTVIQISNQKLNSKLNIEKYKYNDGNFKGPQYDELFNLGHSELNQNVIILNWKTQYKNVTFDQTINVKPDNITKQNYYVQTVLYNNLNTYKMQEILQDPTSVTHFVKSGLLKSNTNTTLSTTYQSVYYKLQNSTQNNLQEFFSQLFDKSPEKNQPKIFNSTPIPLQLDLGKSEQLSKNVSDVMNVYGDINLPSDTLFNHLSDIINAINTHTLVTSDINVQKLTQEAQAKKITLSNSSTFDTGFNLISNQQDYVNSCMDCLGFLTHQ</sequence>
<proteinExistence type="predicted"/>
<accession>A0ABP9UD93</accession>
<evidence type="ECO:0000256" key="1">
    <source>
        <dbReference type="SAM" id="SignalP"/>
    </source>
</evidence>
<organism evidence="2 3">
    <name type="scientific">Ureaplasma ceti</name>
    <dbReference type="NCBI Taxonomy" id="3119530"/>
    <lineage>
        <taxon>Bacteria</taxon>
        <taxon>Bacillati</taxon>
        <taxon>Mycoplasmatota</taxon>
        <taxon>Mycoplasmoidales</taxon>
        <taxon>Mycoplasmoidaceae</taxon>
        <taxon>Ureaplasma</taxon>
    </lineage>
</organism>
<feature type="signal peptide" evidence="1">
    <location>
        <begin position="1"/>
        <end position="22"/>
    </location>
</feature>
<name>A0ABP9UD93_9BACT</name>
<evidence type="ECO:0000313" key="2">
    <source>
        <dbReference type="EMBL" id="GAA5414704.1"/>
    </source>
</evidence>
<dbReference type="RefSeq" id="WP_353289865.1">
    <property type="nucleotide sequence ID" value="NZ_BAABQM010000002.1"/>
</dbReference>
<feature type="chain" id="PRO_5046611992" description="Lipoprotein" evidence="1">
    <location>
        <begin position="23"/>
        <end position="491"/>
    </location>
</feature>
<reference evidence="2" key="1">
    <citation type="submission" date="2024-02" db="EMBL/GenBank/DDBJ databases">
        <title>Draft genome sequence of new strains in genus Ureaplasma.</title>
        <authorList>
            <person name="Nakajima Y."/>
            <person name="Segawa T."/>
        </authorList>
    </citation>
    <scope>NUCLEOTIDE SEQUENCE [LARGE SCALE GENOMIC DNA]</scope>
    <source>
        <strain evidence="2">OM1</strain>
    </source>
</reference>
<keyword evidence="1" id="KW-0732">Signal</keyword>
<dbReference type="EMBL" id="BAABQM010000002">
    <property type="protein sequence ID" value="GAA5414704.1"/>
    <property type="molecule type" value="Genomic_DNA"/>
</dbReference>
<dbReference type="Proteomes" id="UP001449582">
    <property type="component" value="Unassembled WGS sequence"/>
</dbReference>
<comment type="caution">
    <text evidence="2">The sequence shown here is derived from an EMBL/GenBank/DDBJ whole genome shotgun (WGS) entry which is preliminary data.</text>
</comment>
<protein>
    <recommendedName>
        <fullName evidence="4">Lipoprotein</fullName>
    </recommendedName>
</protein>
<keyword evidence="3" id="KW-1185">Reference proteome</keyword>
<dbReference type="PROSITE" id="PS51257">
    <property type="entry name" value="PROKAR_LIPOPROTEIN"/>
    <property type="match status" value="1"/>
</dbReference>
<evidence type="ECO:0008006" key="4">
    <source>
        <dbReference type="Google" id="ProtNLM"/>
    </source>
</evidence>
<evidence type="ECO:0000313" key="3">
    <source>
        <dbReference type="Proteomes" id="UP001449582"/>
    </source>
</evidence>